<accession>A0A2W5A3N4</accession>
<evidence type="ECO:0000313" key="9">
    <source>
        <dbReference type="Proteomes" id="UP000249066"/>
    </source>
</evidence>
<comment type="caution">
    <text evidence="8">The sequence shown here is derived from an EMBL/GenBank/DDBJ whole genome shotgun (WGS) entry which is preliminary data.</text>
</comment>
<evidence type="ECO:0000256" key="4">
    <source>
        <dbReference type="ARBA" id="ARBA00023125"/>
    </source>
</evidence>
<dbReference type="Proteomes" id="UP000249066">
    <property type="component" value="Unassembled WGS sequence"/>
</dbReference>
<dbReference type="GO" id="GO:0000976">
    <property type="term" value="F:transcription cis-regulatory region binding"/>
    <property type="evidence" value="ECO:0007669"/>
    <property type="project" value="TreeGrafter"/>
</dbReference>
<dbReference type="GO" id="GO:0032993">
    <property type="term" value="C:protein-DNA complex"/>
    <property type="evidence" value="ECO:0007669"/>
    <property type="project" value="TreeGrafter"/>
</dbReference>
<evidence type="ECO:0000256" key="5">
    <source>
        <dbReference type="ARBA" id="ARBA00023163"/>
    </source>
</evidence>
<evidence type="ECO:0000313" key="8">
    <source>
        <dbReference type="EMBL" id="PZO88156.1"/>
    </source>
</evidence>
<name>A0A2W5A3N4_9SPHN</name>
<dbReference type="InterPro" id="IPR039420">
    <property type="entry name" value="WalR-like"/>
</dbReference>
<dbReference type="InterPro" id="IPR016032">
    <property type="entry name" value="Sig_transdc_resp-reg_C-effctor"/>
</dbReference>
<keyword evidence="1" id="KW-0597">Phosphoprotein</keyword>
<evidence type="ECO:0000256" key="1">
    <source>
        <dbReference type="ARBA" id="ARBA00022553"/>
    </source>
</evidence>
<dbReference type="GO" id="GO:0005829">
    <property type="term" value="C:cytosol"/>
    <property type="evidence" value="ECO:0007669"/>
    <property type="project" value="TreeGrafter"/>
</dbReference>
<dbReference type="SMART" id="SM00862">
    <property type="entry name" value="Trans_reg_C"/>
    <property type="match status" value="1"/>
</dbReference>
<gene>
    <name evidence="8" type="ORF">DI623_13295</name>
</gene>
<keyword evidence="3" id="KW-0805">Transcription regulation</keyword>
<protein>
    <recommendedName>
        <fullName evidence="7">OmpR/PhoB-type domain-containing protein</fullName>
    </recommendedName>
</protein>
<dbReference type="Pfam" id="PF00486">
    <property type="entry name" value="Trans_reg_C"/>
    <property type="match status" value="1"/>
</dbReference>
<organism evidence="8 9">
    <name type="scientific">Sphingomonas sanxanigenens</name>
    <dbReference type="NCBI Taxonomy" id="397260"/>
    <lineage>
        <taxon>Bacteria</taxon>
        <taxon>Pseudomonadati</taxon>
        <taxon>Pseudomonadota</taxon>
        <taxon>Alphaproteobacteria</taxon>
        <taxon>Sphingomonadales</taxon>
        <taxon>Sphingomonadaceae</taxon>
        <taxon>Sphingomonas</taxon>
    </lineage>
</organism>
<feature type="DNA-binding region" description="OmpR/PhoB-type" evidence="6">
    <location>
        <begin position="27"/>
        <end position="125"/>
    </location>
</feature>
<evidence type="ECO:0000256" key="6">
    <source>
        <dbReference type="PROSITE-ProRule" id="PRU01091"/>
    </source>
</evidence>
<dbReference type="InterPro" id="IPR001867">
    <property type="entry name" value="OmpR/PhoB-type_DNA-bd"/>
</dbReference>
<evidence type="ECO:0000256" key="3">
    <source>
        <dbReference type="ARBA" id="ARBA00023015"/>
    </source>
</evidence>
<dbReference type="GO" id="GO:0000156">
    <property type="term" value="F:phosphorelay response regulator activity"/>
    <property type="evidence" value="ECO:0007669"/>
    <property type="project" value="TreeGrafter"/>
</dbReference>
<dbReference type="AlphaFoldDB" id="A0A2W5A3N4"/>
<keyword evidence="5" id="KW-0804">Transcription</keyword>
<keyword evidence="4 6" id="KW-0238">DNA-binding</keyword>
<reference evidence="8 9" key="1">
    <citation type="submission" date="2017-08" db="EMBL/GenBank/DDBJ databases">
        <title>Infants hospitalized years apart are colonized by the same room-sourced microbial strains.</title>
        <authorList>
            <person name="Brooks B."/>
            <person name="Olm M.R."/>
            <person name="Firek B.A."/>
            <person name="Baker R."/>
            <person name="Thomas B.C."/>
            <person name="Morowitz M.J."/>
            <person name="Banfield J.F."/>
        </authorList>
    </citation>
    <scope>NUCLEOTIDE SEQUENCE [LARGE SCALE GENOMIC DNA]</scope>
    <source>
        <strain evidence="8">S2_018_000_R2_101</strain>
    </source>
</reference>
<sequence>MRMAFACASGACSPEELAAWIVRVARPAPIRCGGIEIDTVDRSVRREGVAVSLLAREYRLLLHLARRAGECVSRRDLLAAVWGLRFDPGTNVVAVHVSRLRGRLDPGFATSAIETVKGVGYRLVG</sequence>
<evidence type="ECO:0000256" key="2">
    <source>
        <dbReference type="ARBA" id="ARBA00023012"/>
    </source>
</evidence>
<feature type="domain" description="OmpR/PhoB-type" evidence="7">
    <location>
        <begin position="27"/>
        <end position="125"/>
    </location>
</feature>
<dbReference type="Gene3D" id="1.10.10.10">
    <property type="entry name" value="Winged helix-like DNA-binding domain superfamily/Winged helix DNA-binding domain"/>
    <property type="match status" value="1"/>
</dbReference>
<dbReference type="PROSITE" id="PS51755">
    <property type="entry name" value="OMPR_PHOB"/>
    <property type="match status" value="1"/>
</dbReference>
<dbReference type="GO" id="GO:0006355">
    <property type="term" value="P:regulation of DNA-templated transcription"/>
    <property type="evidence" value="ECO:0007669"/>
    <property type="project" value="InterPro"/>
</dbReference>
<dbReference type="PANTHER" id="PTHR48111:SF1">
    <property type="entry name" value="TWO-COMPONENT RESPONSE REGULATOR ORR33"/>
    <property type="match status" value="1"/>
</dbReference>
<keyword evidence="2" id="KW-0902">Two-component regulatory system</keyword>
<dbReference type="InterPro" id="IPR036388">
    <property type="entry name" value="WH-like_DNA-bd_sf"/>
</dbReference>
<dbReference type="CDD" id="cd00383">
    <property type="entry name" value="trans_reg_C"/>
    <property type="match status" value="1"/>
</dbReference>
<dbReference type="PANTHER" id="PTHR48111">
    <property type="entry name" value="REGULATOR OF RPOS"/>
    <property type="match status" value="1"/>
</dbReference>
<dbReference type="SUPFAM" id="SSF46894">
    <property type="entry name" value="C-terminal effector domain of the bipartite response regulators"/>
    <property type="match status" value="1"/>
</dbReference>
<evidence type="ECO:0000259" key="7">
    <source>
        <dbReference type="PROSITE" id="PS51755"/>
    </source>
</evidence>
<proteinExistence type="predicted"/>
<dbReference type="EMBL" id="QFNN01000100">
    <property type="protein sequence ID" value="PZO88156.1"/>
    <property type="molecule type" value="Genomic_DNA"/>
</dbReference>